<accession>A0A1S6IQU4</accession>
<gene>
    <name evidence="4" type="ORF">BW727_101560</name>
</gene>
<dbReference type="Gene3D" id="1.10.357.10">
    <property type="entry name" value="Tetracycline Repressor, domain 2"/>
    <property type="match status" value="1"/>
</dbReference>
<protein>
    <recommendedName>
        <fullName evidence="3">HTH tetR-type domain-containing protein</fullName>
    </recommendedName>
</protein>
<evidence type="ECO:0000256" key="2">
    <source>
        <dbReference type="PROSITE-ProRule" id="PRU00335"/>
    </source>
</evidence>
<dbReference type="KEGG" id="jda:BW727_101560"/>
<dbReference type="SUPFAM" id="SSF46689">
    <property type="entry name" value="Homeodomain-like"/>
    <property type="match status" value="1"/>
</dbReference>
<proteinExistence type="predicted"/>
<dbReference type="PROSITE" id="PS50977">
    <property type="entry name" value="HTH_TETR_2"/>
    <property type="match status" value="1"/>
</dbReference>
<feature type="domain" description="HTH tetR-type" evidence="3">
    <location>
        <begin position="11"/>
        <end position="71"/>
    </location>
</feature>
<reference evidence="4 5" key="1">
    <citation type="journal article" date="2014" name="Int. J. Syst. Evol. Microbiol.">
        <title>Jeotgalibaca dankookensis gen. nov., sp. nov., a member of the family Carnobacteriaceae, isolated from seujeot (Korean traditional food).</title>
        <authorList>
            <person name="Lee D.G."/>
            <person name="Trujillo M.E."/>
            <person name="Kang H."/>
            <person name="Ahn T.Y."/>
        </authorList>
    </citation>
    <scope>NUCLEOTIDE SEQUENCE [LARGE SCALE GENOMIC DNA]</scope>
    <source>
        <strain evidence="4 5">EX-07</strain>
    </source>
</reference>
<evidence type="ECO:0000256" key="1">
    <source>
        <dbReference type="ARBA" id="ARBA00023125"/>
    </source>
</evidence>
<dbReference type="PANTHER" id="PTHR43479">
    <property type="entry name" value="ACREF/ENVCD OPERON REPRESSOR-RELATED"/>
    <property type="match status" value="1"/>
</dbReference>
<dbReference type="Pfam" id="PF00440">
    <property type="entry name" value="TetR_N"/>
    <property type="match status" value="1"/>
</dbReference>
<feature type="DNA-binding region" description="H-T-H motif" evidence="2">
    <location>
        <begin position="34"/>
        <end position="53"/>
    </location>
</feature>
<dbReference type="InterPro" id="IPR001647">
    <property type="entry name" value="HTH_TetR"/>
</dbReference>
<organism evidence="4 5">
    <name type="scientific">Jeotgalibaca dankookensis</name>
    <dbReference type="NCBI Taxonomy" id="708126"/>
    <lineage>
        <taxon>Bacteria</taxon>
        <taxon>Bacillati</taxon>
        <taxon>Bacillota</taxon>
        <taxon>Bacilli</taxon>
        <taxon>Lactobacillales</taxon>
        <taxon>Carnobacteriaceae</taxon>
        <taxon>Jeotgalibaca</taxon>
    </lineage>
</organism>
<evidence type="ECO:0000259" key="3">
    <source>
        <dbReference type="PROSITE" id="PS50977"/>
    </source>
</evidence>
<dbReference type="PANTHER" id="PTHR43479:SF7">
    <property type="entry name" value="TETR-FAMILY TRANSCRIPTIONAL REGULATOR"/>
    <property type="match status" value="1"/>
</dbReference>
<dbReference type="EMBL" id="CP019728">
    <property type="protein sequence ID" value="AQS53927.1"/>
    <property type="molecule type" value="Genomic_DNA"/>
</dbReference>
<name>A0A1S6IQU4_9LACT</name>
<dbReference type="GO" id="GO:0003677">
    <property type="term" value="F:DNA binding"/>
    <property type="evidence" value="ECO:0007669"/>
    <property type="project" value="UniProtKB-UniRule"/>
</dbReference>
<keyword evidence="1 2" id="KW-0238">DNA-binding</keyword>
<sequence length="194" mass="22525">MDTKQIDRRIIRTKQGIQEALTELLEKKSINKISVKEITDIAGINRGTFYLHYVDKYDLMEKSINQLMIEISETGSNILNLAQRNIHSELSRKKLVDEFTTLFKYIQKNSLLIKSLTNENSSYSFHHKFNELLKDRLIAKLGPKQKDVPAIYIVSAFSYSIQGIIRTWLESGMEDTADMMGEYSFNILECYLKD</sequence>
<evidence type="ECO:0000313" key="5">
    <source>
        <dbReference type="Proteomes" id="UP000188993"/>
    </source>
</evidence>
<dbReference type="STRING" id="708126.BW727_101560"/>
<evidence type="ECO:0000313" key="4">
    <source>
        <dbReference type="EMBL" id="AQS53927.1"/>
    </source>
</evidence>
<dbReference type="InterPro" id="IPR050624">
    <property type="entry name" value="HTH-type_Tx_Regulator"/>
</dbReference>
<dbReference type="InterPro" id="IPR009057">
    <property type="entry name" value="Homeodomain-like_sf"/>
</dbReference>
<dbReference type="AlphaFoldDB" id="A0A1S6IQU4"/>
<dbReference type="InterPro" id="IPR039532">
    <property type="entry name" value="TetR_C_Firmicutes"/>
</dbReference>
<keyword evidence="5" id="KW-1185">Reference proteome</keyword>
<dbReference type="RefSeq" id="WP_062469852.1">
    <property type="nucleotide sequence ID" value="NZ_BBYN01000015.1"/>
</dbReference>
<dbReference type="Proteomes" id="UP000188993">
    <property type="component" value="Chromosome"/>
</dbReference>
<dbReference type="OrthoDB" id="9810250at2"/>
<dbReference type="Pfam" id="PF14278">
    <property type="entry name" value="TetR_C_8"/>
    <property type="match status" value="1"/>
</dbReference>